<evidence type="ECO:0000313" key="1">
    <source>
        <dbReference type="EMBL" id="KAF2465682.1"/>
    </source>
</evidence>
<gene>
    <name evidence="1" type="ORF">BDR25DRAFT_360207</name>
</gene>
<keyword evidence="2" id="KW-1185">Reference proteome</keyword>
<accession>A0ACB6QHT3</accession>
<reference evidence="1" key="1">
    <citation type="journal article" date="2020" name="Stud. Mycol.">
        <title>101 Dothideomycetes genomes: a test case for predicting lifestyles and emergence of pathogens.</title>
        <authorList>
            <person name="Haridas S."/>
            <person name="Albert R."/>
            <person name="Binder M."/>
            <person name="Bloem J."/>
            <person name="Labutti K."/>
            <person name="Salamov A."/>
            <person name="Andreopoulos B."/>
            <person name="Baker S."/>
            <person name="Barry K."/>
            <person name="Bills G."/>
            <person name="Bluhm B."/>
            <person name="Cannon C."/>
            <person name="Castanera R."/>
            <person name="Culley D."/>
            <person name="Daum C."/>
            <person name="Ezra D."/>
            <person name="Gonzalez J."/>
            <person name="Henrissat B."/>
            <person name="Kuo A."/>
            <person name="Liang C."/>
            <person name="Lipzen A."/>
            <person name="Lutzoni F."/>
            <person name="Magnuson J."/>
            <person name="Mondo S."/>
            <person name="Nolan M."/>
            <person name="Ohm R."/>
            <person name="Pangilinan J."/>
            <person name="Park H.-J."/>
            <person name="Ramirez L."/>
            <person name="Alfaro M."/>
            <person name="Sun H."/>
            <person name="Tritt A."/>
            <person name="Yoshinaga Y."/>
            <person name="Zwiers L.-H."/>
            <person name="Turgeon B."/>
            <person name="Goodwin S."/>
            <person name="Spatafora J."/>
            <person name="Crous P."/>
            <person name="Grigoriev I."/>
        </authorList>
    </citation>
    <scope>NUCLEOTIDE SEQUENCE</scope>
    <source>
        <strain evidence="1">ATCC 200398</strain>
    </source>
</reference>
<sequence length="137" mass="15759">MQLSVSLVGRYDKVISSILIALHVLGTGLCRLFFDIGRFGGMPKIDTLPLLVHELHIYLGHFILLILSMRKLSQSPSHFNWIKNLFLGAPYLVLLSAFLDTRDREEIIQQMPFKYRILSKKENPIIPNAYVRYKSGE</sequence>
<proteinExistence type="predicted"/>
<evidence type="ECO:0000313" key="2">
    <source>
        <dbReference type="Proteomes" id="UP000799755"/>
    </source>
</evidence>
<comment type="caution">
    <text evidence="1">The sequence shown here is derived from an EMBL/GenBank/DDBJ whole genome shotgun (WGS) entry which is preliminary data.</text>
</comment>
<name>A0ACB6QHT3_9PLEO</name>
<organism evidence="1 2">
    <name type="scientific">Lindgomyces ingoldianus</name>
    <dbReference type="NCBI Taxonomy" id="673940"/>
    <lineage>
        <taxon>Eukaryota</taxon>
        <taxon>Fungi</taxon>
        <taxon>Dikarya</taxon>
        <taxon>Ascomycota</taxon>
        <taxon>Pezizomycotina</taxon>
        <taxon>Dothideomycetes</taxon>
        <taxon>Pleosporomycetidae</taxon>
        <taxon>Pleosporales</taxon>
        <taxon>Lindgomycetaceae</taxon>
        <taxon>Lindgomyces</taxon>
    </lineage>
</organism>
<protein>
    <submittedName>
        <fullName evidence="1">Uncharacterized protein</fullName>
    </submittedName>
</protein>
<dbReference type="Proteomes" id="UP000799755">
    <property type="component" value="Unassembled WGS sequence"/>
</dbReference>
<dbReference type="EMBL" id="MU003528">
    <property type="protein sequence ID" value="KAF2465682.1"/>
    <property type="molecule type" value="Genomic_DNA"/>
</dbReference>